<proteinExistence type="predicted"/>
<dbReference type="OrthoDB" id="4261953at2"/>
<dbReference type="EMBL" id="RJKE01000001">
    <property type="protein sequence ID" value="ROO89993.1"/>
    <property type="molecule type" value="Genomic_DNA"/>
</dbReference>
<reference evidence="1 2" key="1">
    <citation type="submission" date="2018-11" db="EMBL/GenBank/DDBJ databases">
        <title>Sequencing the genomes of 1000 actinobacteria strains.</title>
        <authorList>
            <person name="Klenk H.-P."/>
        </authorList>
    </citation>
    <scope>NUCLEOTIDE SEQUENCE [LARGE SCALE GENOMIC DNA]</scope>
    <source>
        <strain evidence="1 2">DSM 44254</strain>
    </source>
</reference>
<sequence>MPRGVYLHTESGTREEFQCAPGPAGWRYVASGVDLTVDSRWRPARLVLTSGEWTLRGGCAGREVLWVRGGREHAAEAHGFLGESPGFLVAVARSLRLEPGGTADVPLVAVSGEVLATRRVVRRFTLRAVEAHETDLGALPVEHWTSVDLDTAEETEFHLAGDVVVAAEGIELDSLESPPSR</sequence>
<keyword evidence="2" id="KW-1185">Reference proteome</keyword>
<evidence type="ECO:0000313" key="1">
    <source>
        <dbReference type="EMBL" id="ROO89993.1"/>
    </source>
</evidence>
<gene>
    <name evidence="1" type="ORF">EDD29_7706</name>
</gene>
<comment type="caution">
    <text evidence="1">The sequence shown here is derived from an EMBL/GenBank/DDBJ whole genome shotgun (WGS) entry which is preliminary data.</text>
</comment>
<dbReference type="RefSeq" id="WP_123669006.1">
    <property type="nucleotide sequence ID" value="NZ_RJKE01000001.1"/>
</dbReference>
<protein>
    <recommendedName>
        <fullName evidence="3">Glycolipid-binding protein</fullName>
    </recommendedName>
</protein>
<organism evidence="1 2">
    <name type="scientific">Actinocorallia herbida</name>
    <dbReference type="NCBI Taxonomy" id="58109"/>
    <lineage>
        <taxon>Bacteria</taxon>
        <taxon>Bacillati</taxon>
        <taxon>Actinomycetota</taxon>
        <taxon>Actinomycetes</taxon>
        <taxon>Streptosporangiales</taxon>
        <taxon>Thermomonosporaceae</taxon>
        <taxon>Actinocorallia</taxon>
    </lineage>
</organism>
<evidence type="ECO:0000313" key="2">
    <source>
        <dbReference type="Proteomes" id="UP000272400"/>
    </source>
</evidence>
<accession>A0A3N1D8Y0</accession>
<dbReference type="AlphaFoldDB" id="A0A3N1D8Y0"/>
<name>A0A3N1D8Y0_9ACTN</name>
<dbReference type="Proteomes" id="UP000272400">
    <property type="component" value="Unassembled WGS sequence"/>
</dbReference>
<evidence type="ECO:0008006" key="3">
    <source>
        <dbReference type="Google" id="ProtNLM"/>
    </source>
</evidence>